<dbReference type="EC" id="2.1.1.-" evidence="13"/>
<name>A0A7R9Q1A0_9ACAR</name>
<accession>A0A7R9Q1A0</accession>
<evidence type="ECO:0000256" key="2">
    <source>
        <dbReference type="ARBA" id="ARBA00001326"/>
    </source>
</evidence>
<dbReference type="GO" id="GO:0005634">
    <property type="term" value="C:nucleus"/>
    <property type="evidence" value="ECO:0007669"/>
    <property type="project" value="TreeGrafter"/>
</dbReference>
<evidence type="ECO:0000256" key="9">
    <source>
        <dbReference type="ARBA" id="ARBA00022801"/>
    </source>
</evidence>
<dbReference type="GO" id="GO:0051998">
    <property type="term" value="F:protein carboxyl O-methyltransferase activity"/>
    <property type="evidence" value="ECO:0007669"/>
    <property type="project" value="UniProtKB-UniRule"/>
</dbReference>
<comment type="cofactor">
    <cofactor evidence="13">
        <name>Mn(2+)</name>
        <dbReference type="ChEBI" id="CHEBI:29035"/>
    </cofactor>
    <cofactor evidence="13">
        <name>Ni(2+)</name>
        <dbReference type="ChEBI" id="CHEBI:49786"/>
    </cofactor>
</comment>
<comment type="function">
    <text evidence="11 13">Metal-dependent phosphatase that shows phosphatase activity against several substrates, including fructose-1-phosphate and fructose-6-phosphate. Its preference for fructose-1-phosphate, a strong glycating agent that causes DNA damage rather than a canonical yeast metabolite, suggests a damage-control function in hexose phosphate metabolism. Has also been shown to have O-methyltransferase activity that methylates glutamate residues of target proteins to form gamma-glutamyl methyl ester residues. Possibly methylates PCNA, suggesting it is involved in the DNA damage response.</text>
</comment>
<dbReference type="Proteomes" id="UP000759131">
    <property type="component" value="Unassembled WGS sequence"/>
</dbReference>
<dbReference type="SUPFAM" id="SSF111321">
    <property type="entry name" value="AF1104-like"/>
    <property type="match status" value="1"/>
</dbReference>
<reference evidence="15" key="1">
    <citation type="submission" date="2020-11" db="EMBL/GenBank/DDBJ databases">
        <authorList>
            <person name="Tran Van P."/>
        </authorList>
    </citation>
    <scope>NUCLEOTIDE SEQUENCE</scope>
</reference>
<evidence type="ECO:0000256" key="11">
    <source>
        <dbReference type="ARBA" id="ARBA00045980"/>
    </source>
</evidence>
<keyword evidence="7" id="KW-0949">S-adenosyl-L-methionine</keyword>
<dbReference type="PANTHER" id="PTHR12260">
    <property type="entry name" value="DAMAGE-CONTROL PHOSPHATASE ARMT1"/>
    <property type="match status" value="1"/>
</dbReference>
<evidence type="ECO:0000256" key="10">
    <source>
        <dbReference type="ARBA" id="ARBA00023211"/>
    </source>
</evidence>
<keyword evidence="10 13" id="KW-0464">Manganese</keyword>
<evidence type="ECO:0000313" key="15">
    <source>
        <dbReference type="EMBL" id="CAD7628434.1"/>
    </source>
</evidence>
<comment type="domain">
    <text evidence="13">Subfamily III proteins have a conserved RTxK motif about 40-50 residues from the C-terminus; the threonine may be replaced by serine or cysteine.</text>
</comment>
<gene>
    <name evidence="15" type="ORF">OSB1V03_LOCUS8856</name>
</gene>
<dbReference type="AlphaFoldDB" id="A0A7R9Q1A0"/>
<evidence type="ECO:0000256" key="7">
    <source>
        <dbReference type="ARBA" id="ARBA00022691"/>
    </source>
</evidence>
<sequence>MSADNAATVPEPYSAKYKDTFAFKTIARRLPYAATVPEPYSAKYKDTFAFKTIARRLPVILTKAIDTTSRQIKSLVESGIVSSDDRQEAEQEMKDSIGRLAKLRNELETDKPFIELVSTAPDVHVWNQCLRDHNNEYGFDAKWFSSSWLYSECYFYRRIREAFEITRHVNAFDPFNDSKEEALKSSIKTVEVLAQYVKTLSARNDLNVESEFVRIIELSLWGNKCDLSLSCGQQTDQFVDPTQDLAKMRHFIIDNHIQELWQYVNGLRTAGTGLQLAIVLDNSGFELFTDLCLVEVLESIGLLSDKSVKFYVKSMPWFVSDVMTKDFHWLLNYLANDSNTHSPVVKELSAKWINNVKTGKWVIIDDQFWTLSHDYSQMKTIAPKLYHSLSEANLIIFKGDLNYRKLTADLMWDFSVSFSVSLRGFLPTTLCTLRTIKADVVVGVEDKQMLQKITTFADNWREIGDYAVIQLAQNL</sequence>
<comment type="catalytic activity">
    <reaction evidence="2 13">
        <text>beta-D-fructose 1-phosphate + H2O = D-fructose + phosphate</text>
        <dbReference type="Rhea" id="RHEA:35603"/>
        <dbReference type="ChEBI" id="CHEBI:15377"/>
        <dbReference type="ChEBI" id="CHEBI:37721"/>
        <dbReference type="ChEBI" id="CHEBI:43474"/>
        <dbReference type="ChEBI" id="CHEBI:138881"/>
    </reaction>
</comment>
<dbReference type="FunFam" id="3.40.50.10880:FF:000002">
    <property type="entry name" value="Acidic residue methyltransferase 1"/>
    <property type="match status" value="1"/>
</dbReference>
<evidence type="ECO:0000313" key="16">
    <source>
        <dbReference type="Proteomes" id="UP000759131"/>
    </source>
</evidence>
<evidence type="ECO:0000256" key="3">
    <source>
        <dbReference type="ARBA" id="ARBA00009519"/>
    </source>
</evidence>
<dbReference type="Gene3D" id="3.40.50.10880">
    <property type="entry name" value="Uncharacterised protein PF01937, DUF89, domain 3"/>
    <property type="match status" value="1"/>
</dbReference>
<keyword evidence="9 13" id="KW-0378">Hydrolase</keyword>
<keyword evidence="8 13" id="KW-0479">Metal-binding</keyword>
<evidence type="ECO:0000256" key="1">
    <source>
        <dbReference type="ARBA" id="ARBA00000807"/>
    </source>
</evidence>
<dbReference type="InterPro" id="IPR036075">
    <property type="entry name" value="ARMT-1-like_metal-bd_sf"/>
</dbReference>
<evidence type="ECO:0000256" key="12">
    <source>
        <dbReference type="ARBA" id="ARBA00048809"/>
    </source>
</evidence>
<keyword evidence="6" id="KW-0808">Transferase</keyword>
<evidence type="ECO:0000256" key="4">
    <source>
        <dbReference type="ARBA" id="ARBA00022596"/>
    </source>
</evidence>
<dbReference type="GO" id="GO:0046872">
    <property type="term" value="F:metal ion binding"/>
    <property type="evidence" value="ECO:0007669"/>
    <property type="project" value="UniProtKB-UniRule"/>
</dbReference>
<dbReference type="GO" id="GO:0006974">
    <property type="term" value="P:DNA damage response"/>
    <property type="evidence" value="ECO:0007669"/>
    <property type="project" value="TreeGrafter"/>
</dbReference>
<dbReference type="InterPro" id="IPR002791">
    <property type="entry name" value="ARMT1-like_metal-bd"/>
</dbReference>
<organism evidence="15">
    <name type="scientific">Medioppia subpectinata</name>
    <dbReference type="NCBI Taxonomy" id="1979941"/>
    <lineage>
        <taxon>Eukaryota</taxon>
        <taxon>Metazoa</taxon>
        <taxon>Ecdysozoa</taxon>
        <taxon>Arthropoda</taxon>
        <taxon>Chelicerata</taxon>
        <taxon>Arachnida</taxon>
        <taxon>Acari</taxon>
        <taxon>Acariformes</taxon>
        <taxon>Sarcoptiformes</taxon>
        <taxon>Oribatida</taxon>
        <taxon>Brachypylina</taxon>
        <taxon>Oppioidea</taxon>
        <taxon>Oppiidae</taxon>
        <taxon>Medioppia</taxon>
    </lineage>
</organism>
<protein>
    <recommendedName>
        <fullName evidence="13">Sugar phosphate phosphatase</fullName>
        <ecNumber evidence="13">2.1.1.-</ecNumber>
        <ecNumber evidence="13">3.1.3.-</ecNumber>
    </recommendedName>
</protein>
<dbReference type="PANTHER" id="PTHR12260:SF6">
    <property type="entry name" value="DAMAGE-CONTROL PHOSPHATASE ARMT1"/>
    <property type="match status" value="1"/>
</dbReference>
<keyword evidence="4" id="KW-0533">Nickel</keyword>
<evidence type="ECO:0000256" key="8">
    <source>
        <dbReference type="ARBA" id="ARBA00022723"/>
    </source>
</evidence>
<dbReference type="GO" id="GO:0032259">
    <property type="term" value="P:methylation"/>
    <property type="evidence" value="ECO:0007669"/>
    <property type="project" value="UniProtKB-KW"/>
</dbReference>
<dbReference type="Pfam" id="PF01937">
    <property type="entry name" value="ARMT1-like_dom"/>
    <property type="match status" value="1"/>
</dbReference>
<proteinExistence type="inferred from homology"/>
<dbReference type="EC" id="3.1.3.-" evidence="13"/>
<evidence type="ECO:0000256" key="5">
    <source>
        <dbReference type="ARBA" id="ARBA00022603"/>
    </source>
</evidence>
<dbReference type="EMBL" id="OC860282">
    <property type="protein sequence ID" value="CAD7628434.1"/>
    <property type="molecule type" value="Genomic_DNA"/>
</dbReference>
<comment type="catalytic activity">
    <reaction evidence="1 13">
        <text>L-glutamyl-[protein] + S-adenosyl-L-methionine = [protein]-L-glutamate 5-O-methyl ester + S-adenosyl-L-homocysteine</text>
        <dbReference type="Rhea" id="RHEA:24452"/>
        <dbReference type="Rhea" id="RHEA-COMP:10208"/>
        <dbReference type="Rhea" id="RHEA-COMP:10311"/>
        <dbReference type="ChEBI" id="CHEBI:29973"/>
        <dbReference type="ChEBI" id="CHEBI:57856"/>
        <dbReference type="ChEBI" id="CHEBI:59789"/>
        <dbReference type="ChEBI" id="CHEBI:82795"/>
    </reaction>
</comment>
<dbReference type="Gene3D" id="1.20.930.60">
    <property type="match status" value="1"/>
</dbReference>
<keyword evidence="16" id="KW-1185">Reference proteome</keyword>
<feature type="domain" description="Damage-control phosphatase ARMT1-like metal-binding" evidence="14">
    <location>
        <begin position="52"/>
        <end position="447"/>
    </location>
</feature>
<comment type="similarity">
    <text evidence="3 13">Belongs to the damage-control phosphatase family. Sugar phosphate phosphatase III subfamily.</text>
</comment>
<dbReference type="EMBL" id="CAJPIZ010005707">
    <property type="protein sequence ID" value="CAG2108864.1"/>
    <property type="molecule type" value="Genomic_DNA"/>
</dbReference>
<dbReference type="InterPro" id="IPR039763">
    <property type="entry name" value="ARMT1"/>
</dbReference>
<evidence type="ECO:0000256" key="13">
    <source>
        <dbReference type="RuleBase" id="RU367030"/>
    </source>
</evidence>
<comment type="catalytic activity">
    <reaction evidence="12 13">
        <text>beta-D-fructose 6-phosphate = dihydroxyacetone + D-glyceraldehyde 3-phosphate</text>
        <dbReference type="Rhea" id="RHEA:28002"/>
        <dbReference type="ChEBI" id="CHEBI:16016"/>
        <dbReference type="ChEBI" id="CHEBI:57634"/>
        <dbReference type="ChEBI" id="CHEBI:59776"/>
    </reaction>
</comment>
<evidence type="ECO:0000256" key="6">
    <source>
        <dbReference type="ARBA" id="ARBA00022679"/>
    </source>
</evidence>
<dbReference type="OrthoDB" id="541375at2759"/>
<dbReference type="GO" id="GO:0016791">
    <property type="term" value="F:phosphatase activity"/>
    <property type="evidence" value="ECO:0007669"/>
    <property type="project" value="TreeGrafter"/>
</dbReference>
<keyword evidence="5 13" id="KW-0489">Methyltransferase</keyword>
<evidence type="ECO:0000259" key="14">
    <source>
        <dbReference type="Pfam" id="PF01937"/>
    </source>
</evidence>